<gene>
    <name evidence="3" type="ORF">JBL43_07595</name>
</gene>
<evidence type="ECO:0000256" key="2">
    <source>
        <dbReference type="SAM" id="Phobius"/>
    </source>
</evidence>
<proteinExistence type="predicted"/>
<keyword evidence="2" id="KW-1133">Transmembrane helix</keyword>
<keyword evidence="4" id="KW-1185">Reference proteome</keyword>
<keyword evidence="2" id="KW-0472">Membrane</keyword>
<organism evidence="3 4">
    <name type="scientific">Aureibaculum flavum</name>
    <dbReference type="NCBI Taxonomy" id="2795986"/>
    <lineage>
        <taxon>Bacteria</taxon>
        <taxon>Pseudomonadati</taxon>
        <taxon>Bacteroidota</taxon>
        <taxon>Flavobacteriia</taxon>
        <taxon>Flavobacteriales</taxon>
        <taxon>Flavobacteriaceae</taxon>
        <taxon>Aureibaculum</taxon>
    </lineage>
</organism>
<feature type="transmembrane region" description="Helical" evidence="2">
    <location>
        <begin position="45"/>
        <end position="67"/>
    </location>
</feature>
<reference evidence="3 4" key="1">
    <citation type="submission" date="2020-12" db="EMBL/GenBank/DDBJ databases">
        <title>Aureibaculum luteum sp. nov. and Aureibaculum flavum sp. nov., novel members of the family Flavobacteriaceae isolated from Antarctic intertidal sediments.</title>
        <authorList>
            <person name="He X."/>
            <person name="Zhang X."/>
        </authorList>
    </citation>
    <scope>NUCLEOTIDE SEQUENCE [LARGE SCALE GENOMIC DNA]</scope>
    <source>
        <strain evidence="3 4">A20</strain>
    </source>
</reference>
<keyword evidence="2" id="KW-0812">Transmembrane</keyword>
<dbReference type="EMBL" id="JAEHFJ010000003">
    <property type="protein sequence ID" value="MBJ2174095.1"/>
    <property type="molecule type" value="Genomic_DNA"/>
</dbReference>
<feature type="region of interest" description="Disordered" evidence="1">
    <location>
        <begin position="75"/>
        <end position="149"/>
    </location>
</feature>
<evidence type="ECO:0000256" key="1">
    <source>
        <dbReference type="SAM" id="MobiDB-lite"/>
    </source>
</evidence>
<protein>
    <submittedName>
        <fullName evidence="3">Outer membrane beta-barrel protein</fullName>
    </submittedName>
</protein>
<comment type="caution">
    <text evidence="3">The sequence shown here is derived from an EMBL/GenBank/DDBJ whole genome shotgun (WGS) entry which is preliminary data.</text>
</comment>
<sequence length="459" mass="50870">MSDHKNIDRLFQEKFKDYEVFPEPNVWKGIEKELVKKKKRRIIPLWLRLAGAAAILLFLIPVGYRIYNSQNIKPDVPGTNVITNTNTDDNVSKENQSSEDGISSEKNSGDKNLINTEVKESLITTTEASSQKNRATKNIVTNQKNQSTENNVKNVQTEVSQEKAVALQEDNVVNQFKNSELSQDSLKTKVALLEKLDEEVKNNNDDLLEEVIKQNTLENIVVDTDKKWSIGSTIGPVYLNSSSKGSPIDPSLSNNTKNSTNSISYGLKVNYKITDKFSLQSGIQNVDLGYSTENVSVITSSALLNNSKTNINSDIGAIVEVSSTASQRSETYSQRSPFDSNGSLDQSYSYVEVPLEAKYALVQKKVGVNLVGGVSTYFLYDNDVSITSFGKKTSLGEASNLNNMNFSGNVGLDLNYNLSPNLFLNASPMLKYQLNTFSEDSGGFKPYFFGVYGGLNFRF</sequence>
<evidence type="ECO:0000313" key="4">
    <source>
        <dbReference type="Proteomes" id="UP000623301"/>
    </source>
</evidence>
<accession>A0ABS0WQ37</accession>
<feature type="compositionally biased region" description="Polar residues" evidence="1">
    <location>
        <begin position="122"/>
        <end position="149"/>
    </location>
</feature>
<feature type="compositionally biased region" description="Polar residues" evidence="1">
    <location>
        <begin position="93"/>
        <end position="106"/>
    </location>
</feature>
<dbReference type="RefSeq" id="WP_198840852.1">
    <property type="nucleotide sequence ID" value="NZ_JAEHFJ010000003.1"/>
</dbReference>
<dbReference type="Proteomes" id="UP000623301">
    <property type="component" value="Unassembled WGS sequence"/>
</dbReference>
<evidence type="ECO:0000313" key="3">
    <source>
        <dbReference type="EMBL" id="MBJ2174095.1"/>
    </source>
</evidence>
<name>A0ABS0WQ37_9FLAO</name>
<feature type="compositionally biased region" description="Low complexity" evidence="1">
    <location>
        <begin position="79"/>
        <end position="89"/>
    </location>
</feature>